<evidence type="ECO:0000313" key="5">
    <source>
        <dbReference type="Proteomes" id="UP001652740"/>
    </source>
</evidence>
<dbReference type="RefSeq" id="XP_026757678.1">
    <property type="nucleotide sequence ID" value="XM_026901877.3"/>
</dbReference>
<dbReference type="Proteomes" id="UP001652740">
    <property type="component" value="Unplaced"/>
</dbReference>
<organism evidence="5 6">
    <name type="scientific">Galleria mellonella</name>
    <name type="common">Greater wax moth</name>
    <dbReference type="NCBI Taxonomy" id="7137"/>
    <lineage>
        <taxon>Eukaryota</taxon>
        <taxon>Metazoa</taxon>
        <taxon>Ecdysozoa</taxon>
        <taxon>Arthropoda</taxon>
        <taxon>Hexapoda</taxon>
        <taxon>Insecta</taxon>
        <taxon>Pterygota</taxon>
        <taxon>Neoptera</taxon>
        <taxon>Endopterygota</taxon>
        <taxon>Lepidoptera</taxon>
        <taxon>Glossata</taxon>
        <taxon>Ditrysia</taxon>
        <taxon>Pyraloidea</taxon>
        <taxon>Pyralidae</taxon>
        <taxon>Galleriinae</taxon>
        <taxon>Galleria</taxon>
    </lineage>
</organism>
<dbReference type="PANTHER" id="PTHR13438">
    <property type="entry name" value="AMINOACYL TRNA SYNTHASE COMPLEX-INTERACTING MULTIFUNCTIONAL PROTEIN"/>
    <property type="match status" value="1"/>
</dbReference>
<feature type="domain" description="AIMP2 thioredoxin-like" evidence="4">
    <location>
        <begin position="103"/>
        <end position="189"/>
    </location>
</feature>
<dbReference type="InterPro" id="IPR042360">
    <property type="entry name" value="AIMP2"/>
</dbReference>
<dbReference type="OrthoDB" id="424586at2759"/>
<dbReference type="Gene3D" id="1.20.1050.130">
    <property type="match status" value="1"/>
</dbReference>
<dbReference type="PANTHER" id="PTHR13438:SF2">
    <property type="entry name" value="AMINOACYL TRNA SYNTHASE COMPLEX-INTERACTING MULTIFUNCTIONAL PROTEIN 2"/>
    <property type="match status" value="1"/>
</dbReference>
<comment type="subcellular location">
    <subcellularLocation>
        <location evidence="1">Cytoplasm</location>
    </subcellularLocation>
</comment>
<sequence>MMYRMKNIIKYDDQLSLPKCMYRIKNPNDALQADDCDINISDQVIKLLKAQIPNKKMAELEKRQDLLLKKLDILYDRIKTISAYCNYNGQDGKIRKKQDPIQPEEIVLVISPDNLPWYLKLILAQSNIALRITWHIHSSVPNEKVPKITGFVKNLQIQRFLNNTNITVRLIFKCVSADTELKLSPLAVPIIGNVNVLRYLSLVFPSVVLYDYEDHIVDGLLDICHTLERTPEKNRETLIIRLFSQCKNWIYKDECSIIDLATYNIVRQWKNIPKSVPKLWYENCNKLCSSL</sequence>
<dbReference type="GO" id="GO:0017101">
    <property type="term" value="C:aminoacyl-tRNA synthetase multienzyme complex"/>
    <property type="evidence" value="ECO:0007669"/>
    <property type="project" value="InterPro"/>
</dbReference>
<dbReference type="FunCoup" id="A0A6J1WQJ3">
    <property type="interactions" value="347"/>
</dbReference>
<reference evidence="6" key="1">
    <citation type="submission" date="2025-08" db="UniProtKB">
        <authorList>
            <consortium name="RefSeq"/>
        </authorList>
    </citation>
    <scope>IDENTIFICATION</scope>
    <source>
        <tissue evidence="6">Whole larvae</tissue>
    </source>
</reference>
<name>A0A6J1WQJ3_GALME</name>
<evidence type="ECO:0000256" key="1">
    <source>
        <dbReference type="ARBA" id="ARBA00004496"/>
    </source>
</evidence>
<keyword evidence="5" id="KW-1185">Reference proteome</keyword>
<evidence type="ECO:0000256" key="3">
    <source>
        <dbReference type="ARBA" id="ARBA00022917"/>
    </source>
</evidence>
<proteinExistence type="predicted"/>
<dbReference type="KEGG" id="gmw:113517252"/>
<accession>A0A6J1WQJ3</accession>
<dbReference type="GeneID" id="113517252"/>
<protein>
    <submittedName>
        <fullName evidence="6">Uncharacterized protein LOC113517252 isoform X1</fullName>
    </submittedName>
</protein>
<dbReference type="AlphaFoldDB" id="A0A6J1WQJ3"/>
<dbReference type="InParanoid" id="A0A6J1WQJ3"/>
<keyword evidence="2" id="KW-0963">Cytoplasm</keyword>
<evidence type="ECO:0000313" key="6">
    <source>
        <dbReference type="RefSeq" id="XP_026757678.1"/>
    </source>
</evidence>
<evidence type="ECO:0000259" key="4">
    <source>
        <dbReference type="Pfam" id="PF18569"/>
    </source>
</evidence>
<gene>
    <name evidence="6" type="primary">LOC113517252</name>
</gene>
<dbReference type="GO" id="GO:0006412">
    <property type="term" value="P:translation"/>
    <property type="evidence" value="ECO:0007669"/>
    <property type="project" value="UniProtKB-KW"/>
</dbReference>
<evidence type="ECO:0000256" key="2">
    <source>
        <dbReference type="ARBA" id="ARBA00022490"/>
    </source>
</evidence>
<dbReference type="GO" id="GO:0005737">
    <property type="term" value="C:cytoplasm"/>
    <property type="evidence" value="ECO:0007669"/>
    <property type="project" value="UniProtKB-SubCell"/>
</dbReference>
<dbReference type="Pfam" id="PF18569">
    <property type="entry name" value="Thioredoxin_16"/>
    <property type="match status" value="1"/>
</dbReference>
<keyword evidence="3" id="KW-0648">Protein biosynthesis</keyword>
<dbReference type="InterPro" id="IPR041503">
    <property type="entry name" value="AIMP2_thioredoxin"/>
</dbReference>